<gene>
    <name evidence="6" type="ORF">FPZ43_17575</name>
</gene>
<dbReference type="PROSITE" id="PS50995">
    <property type="entry name" value="HTH_MARR_2"/>
    <property type="match status" value="1"/>
</dbReference>
<evidence type="ECO:0000259" key="5">
    <source>
        <dbReference type="PROSITE" id="PS50995"/>
    </source>
</evidence>
<dbReference type="AlphaFoldDB" id="A0A563U105"/>
<feature type="domain" description="HTH marR-type" evidence="5">
    <location>
        <begin position="68"/>
        <end position="198"/>
    </location>
</feature>
<proteinExistence type="predicted"/>
<evidence type="ECO:0000256" key="2">
    <source>
        <dbReference type="ARBA" id="ARBA00023125"/>
    </source>
</evidence>
<dbReference type="RefSeq" id="WP_146383254.1">
    <property type="nucleotide sequence ID" value="NZ_VOEJ01000010.1"/>
</dbReference>
<dbReference type="PRINTS" id="PR00598">
    <property type="entry name" value="HTHMARR"/>
</dbReference>
<evidence type="ECO:0000256" key="3">
    <source>
        <dbReference type="ARBA" id="ARBA00023163"/>
    </source>
</evidence>
<feature type="region of interest" description="Disordered" evidence="4">
    <location>
        <begin position="215"/>
        <end position="236"/>
    </location>
</feature>
<comment type="caution">
    <text evidence="6">The sequence shown here is derived from an EMBL/GenBank/DDBJ whole genome shotgun (WGS) entry which is preliminary data.</text>
</comment>
<accession>A0A563U105</accession>
<keyword evidence="1" id="KW-0805">Transcription regulation</keyword>
<protein>
    <submittedName>
        <fullName evidence="6">Winged helix-turn-helix transcriptional regulator</fullName>
    </submittedName>
</protein>
<dbReference type="InterPro" id="IPR000835">
    <property type="entry name" value="HTH_MarR-typ"/>
</dbReference>
<dbReference type="OrthoDB" id="961069at2"/>
<organism evidence="6 7">
    <name type="scientific">Mucilaginibacter pallidiroseus</name>
    <dbReference type="NCBI Taxonomy" id="2599295"/>
    <lineage>
        <taxon>Bacteria</taxon>
        <taxon>Pseudomonadati</taxon>
        <taxon>Bacteroidota</taxon>
        <taxon>Sphingobacteriia</taxon>
        <taxon>Sphingobacteriales</taxon>
        <taxon>Sphingobacteriaceae</taxon>
        <taxon>Mucilaginibacter</taxon>
    </lineage>
</organism>
<keyword evidence="7" id="KW-1185">Reference proteome</keyword>
<dbReference type="Gene3D" id="1.10.10.10">
    <property type="entry name" value="Winged helix-like DNA-binding domain superfamily/Winged helix DNA-binding domain"/>
    <property type="match status" value="1"/>
</dbReference>
<dbReference type="EMBL" id="VOEJ01000010">
    <property type="protein sequence ID" value="TWR24712.1"/>
    <property type="molecule type" value="Genomic_DNA"/>
</dbReference>
<dbReference type="PANTHER" id="PTHR42756:SF1">
    <property type="entry name" value="TRANSCRIPTIONAL REPRESSOR OF EMRAB OPERON"/>
    <property type="match status" value="1"/>
</dbReference>
<feature type="compositionally biased region" description="Basic and acidic residues" evidence="4">
    <location>
        <begin position="220"/>
        <end position="236"/>
    </location>
</feature>
<reference evidence="6 7" key="1">
    <citation type="submission" date="2019-07" db="EMBL/GenBank/DDBJ databases">
        <authorList>
            <person name="Kim J."/>
        </authorList>
    </citation>
    <scope>NUCLEOTIDE SEQUENCE [LARGE SCALE GENOMIC DNA]</scope>
    <source>
        <strain evidence="7">dk17</strain>
    </source>
</reference>
<dbReference type="SUPFAM" id="SSF46785">
    <property type="entry name" value="Winged helix' DNA-binding domain"/>
    <property type="match status" value="1"/>
</dbReference>
<dbReference type="InterPro" id="IPR036390">
    <property type="entry name" value="WH_DNA-bd_sf"/>
</dbReference>
<keyword evidence="2" id="KW-0238">DNA-binding</keyword>
<dbReference type="SMART" id="SM00347">
    <property type="entry name" value="HTH_MARR"/>
    <property type="match status" value="1"/>
</dbReference>
<dbReference type="GO" id="GO:0003700">
    <property type="term" value="F:DNA-binding transcription factor activity"/>
    <property type="evidence" value="ECO:0007669"/>
    <property type="project" value="InterPro"/>
</dbReference>
<dbReference type="Pfam" id="PF13463">
    <property type="entry name" value="HTH_27"/>
    <property type="match status" value="1"/>
</dbReference>
<sequence length="236" mass="27110">MDRKEILLKLISDFCDYESHKPPKADLSYTDFLGYLNAQHSTEQQPLRDVSGPEEQWVQKDRSVNVDIAVLIIFLFRYAVFYGKKALKGSPLSTLDEFSFMIVLMTHKHLTKTELINKLIIEKTSGVEVIKRLLKNGMFEEHKNPDDKRSVLVSLTEKGKNTVIELLPNMRLLGDVVVGNLAEVEISSLSYLLRKLDYFHNENYVQHRENALSEMVADPNKSREVTSKDKGIQKPE</sequence>
<evidence type="ECO:0000256" key="4">
    <source>
        <dbReference type="SAM" id="MobiDB-lite"/>
    </source>
</evidence>
<dbReference type="InterPro" id="IPR036388">
    <property type="entry name" value="WH-like_DNA-bd_sf"/>
</dbReference>
<evidence type="ECO:0000256" key="1">
    <source>
        <dbReference type="ARBA" id="ARBA00023015"/>
    </source>
</evidence>
<name>A0A563U105_9SPHI</name>
<dbReference type="GO" id="GO:0003677">
    <property type="term" value="F:DNA binding"/>
    <property type="evidence" value="ECO:0007669"/>
    <property type="project" value="UniProtKB-KW"/>
</dbReference>
<dbReference type="PANTHER" id="PTHR42756">
    <property type="entry name" value="TRANSCRIPTIONAL REGULATOR, MARR"/>
    <property type="match status" value="1"/>
</dbReference>
<keyword evidence="3" id="KW-0804">Transcription</keyword>
<evidence type="ECO:0000313" key="7">
    <source>
        <dbReference type="Proteomes" id="UP000320042"/>
    </source>
</evidence>
<dbReference type="Proteomes" id="UP000320042">
    <property type="component" value="Unassembled WGS sequence"/>
</dbReference>
<evidence type="ECO:0000313" key="6">
    <source>
        <dbReference type="EMBL" id="TWR24712.1"/>
    </source>
</evidence>